<comment type="caution">
    <text evidence="1">The sequence shown here is derived from an EMBL/GenBank/DDBJ whole genome shotgun (WGS) entry which is preliminary data.</text>
</comment>
<reference evidence="1 2" key="1">
    <citation type="submission" date="2017-11" db="EMBL/GenBank/DDBJ databases">
        <title>The genome of Rhizophagus clarus HR1 reveals common genetic basis of auxotrophy among arbuscular mycorrhizal fungi.</title>
        <authorList>
            <person name="Kobayashi Y."/>
        </authorList>
    </citation>
    <scope>NUCLEOTIDE SEQUENCE [LARGE SCALE GENOMIC DNA]</scope>
    <source>
        <strain evidence="1 2">HR1</strain>
    </source>
</reference>
<name>A0A2Z6S3C1_9GLOM</name>
<evidence type="ECO:0000313" key="2">
    <source>
        <dbReference type="Proteomes" id="UP000247702"/>
    </source>
</evidence>
<evidence type="ECO:0000313" key="1">
    <source>
        <dbReference type="EMBL" id="GBB98528.1"/>
    </source>
</evidence>
<protein>
    <submittedName>
        <fullName evidence="1">Uncharacterized protein</fullName>
    </submittedName>
</protein>
<accession>A0A2Z6S3C1</accession>
<keyword evidence="2" id="KW-1185">Reference proteome</keyword>
<dbReference type="STRING" id="94130.A0A2Z6S3C1"/>
<dbReference type="AlphaFoldDB" id="A0A2Z6S3C1"/>
<sequence>MKAVFSSEFTTGSYQSLQKCLQDELIILSKVFADFINLPNLHINMHLSMYAQTFGILNNTQVRIKEMHLSDGGIDLRFTRLCTSFTSLGYLLSDWYLTEDKSSNEEQISNDDDGDVLKEFYFNFLICICSSINFFKKFSYITSRIYFQYIFKKKNVQEKSG</sequence>
<gene>
    <name evidence="1" type="ORF">RclHR1_32500002</name>
</gene>
<organism evidence="1 2">
    <name type="scientific">Rhizophagus clarus</name>
    <dbReference type="NCBI Taxonomy" id="94130"/>
    <lineage>
        <taxon>Eukaryota</taxon>
        <taxon>Fungi</taxon>
        <taxon>Fungi incertae sedis</taxon>
        <taxon>Mucoromycota</taxon>
        <taxon>Glomeromycotina</taxon>
        <taxon>Glomeromycetes</taxon>
        <taxon>Glomerales</taxon>
        <taxon>Glomeraceae</taxon>
        <taxon>Rhizophagus</taxon>
    </lineage>
</organism>
<proteinExistence type="predicted"/>
<dbReference type="Proteomes" id="UP000247702">
    <property type="component" value="Unassembled WGS sequence"/>
</dbReference>
<dbReference type="EMBL" id="BEXD01002503">
    <property type="protein sequence ID" value="GBB98528.1"/>
    <property type="molecule type" value="Genomic_DNA"/>
</dbReference>